<evidence type="ECO:0000256" key="1">
    <source>
        <dbReference type="ARBA" id="ARBA00008779"/>
    </source>
</evidence>
<evidence type="ECO:0000313" key="5">
    <source>
        <dbReference type="Proteomes" id="UP000266841"/>
    </source>
</evidence>
<protein>
    <recommendedName>
        <fullName evidence="3">Sulfatase N-terminal domain-containing protein</fullName>
    </recommendedName>
</protein>
<evidence type="ECO:0000259" key="3">
    <source>
        <dbReference type="Pfam" id="PF00884"/>
    </source>
</evidence>
<dbReference type="Proteomes" id="UP000266841">
    <property type="component" value="Unassembled WGS sequence"/>
</dbReference>
<comment type="caution">
    <text evidence="4">The sequence shown here is derived from an EMBL/GenBank/DDBJ whole genome shotgun (WGS) entry which is preliminary data.</text>
</comment>
<accession>K0RIH2</accession>
<reference evidence="4 5" key="1">
    <citation type="journal article" date="2012" name="Genome Biol.">
        <title>Genome and low-iron response of an oceanic diatom adapted to chronic iron limitation.</title>
        <authorList>
            <person name="Lommer M."/>
            <person name="Specht M."/>
            <person name="Roy A.S."/>
            <person name="Kraemer L."/>
            <person name="Andreson R."/>
            <person name="Gutowska M.A."/>
            <person name="Wolf J."/>
            <person name="Bergner S.V."/>
            <person name="Schilhabel M.B."/>
            <person name="Klostermeier U.C."/>
            <person name="Beiko R.G."/>
            <person name="Rosenstiel P."/>
            <person name="Hippler M."/>
            <person name="Laroche J."/>
        </authorList>
    </citation>
    <scope>NUCLEOTIDE SEQUENCE [LARGE SCALE GENOMIC DNA]</scope>
    <source>
        <strain evidence="4 5">CCMP1005</strain>
    </source>
</reference>
<comment type="similarity">
    <text evidence="1">Belongs to the sulfatase family.</text>
</comment>
<dbReference type="AlphaFoldDB" id="K0RIH2"/>
<dbReference type="InterPro" id="IPR000917">
    <property type="entry name" value="Sulfatase_N"/>
</dbReference>
<dbReference type="InterPro" id="IPR017850">
    <property type="entry name" value="Alkaline_phosphatase_core_sf"/>
</dbReference>
<evidence type="ECO:0000313" key="4">
    <source>
        <dbReference type="EMBL" id="EJK46462.1"/>
    </source>
</evidence>
<dbReference type="eggNOG" id="KOG3867">
    <property type="taxonomic scope" value="Eukaryota"/>
</dbReference>
<keyword evidence="5" id="KW-1185">Reference proteome</keyword>
<dbReference type="PANTHER" id="PTHR43108">
    <property type="entry name" value="N-ACETYLGLUCOSAMINE-6-SULFATASE FAMILY MEMBER"/>
    <property type="match status" value="1"/>
</dbReference>
<organism evidence="4 5">
    <name type="scientific">Thalassiosira oceanica</name>
    <name type="common">Marine diatom</name>
    <dbReference type="NCBI Taxonomy" id="159749"/>
    <lineage>
        <taxon>Eukaryota</taxon>
        <taxon>Sar</taxon>
        <taxon>Stramenopiles</taxon>
        <taxon>Ochrophyta</taxon>
        <taxon>Bacillariophyta</taxon>
        <taxon>Coscinodiscophyceae</taxon>
        <taxon>Thalassiosirophycidae</taxon>
        <taxon>Thalassiosirales</taxon>
        <taxon>Thalassiosiraceae</taxon>
        <taxon>Thalassiosira</taxon>
    </lineage>
</organism>
<name>K0RIH2_THAOC</name>
<dbReference type="SUPFAM" id="SSF53649">
    <property type="entry name" value="Alkaline phosphatase-like"/>
    <property type="match status" value="1"/>
</dbReference>
<dbReference type="OrthoDB" id="42852at2759"/>
<feature type="region of interest" description="Disordered" evidence="2">
    <location>
        <begin position="1"/>
        <end position="43"/>
    </location>
</feature>
<evidence type="ECO:0000256" key="2">
    <source>
        <dbReference type="SAM" id="MobiDB-lite"/>
    </source>
</evidence>
<dbReference type="PANTHER" id="PTHR43108:SF6">
    <property type="entry name" value="N-SULPHOGLUCOSAMINE SULPHOHYDROLASE"/>
    <property type="match status" value="1"/>
</dbReference>
<gene>
    <name evidence="4" type="ORF">THAOC_34867</name>
</gene>
<feature type="region of interest" description="Disordered" evidence="2">
    <location>
        <begin position="507"/>
        <end position="545"/>
    </location>
</feature>
<feature type="domain" description="Sulfatase N-terminal" evidence="3">
    <location>
        <begin position="204"/>
        <end position="487"/>
    </location>
</feature>
<dbReference type="Gene3D" id="3.40.720.10">
    <property type="entry name" value="Alkaline Phosphatase, subunit A"/>
    <property type="match status" value="1"/>
</dbReference>
<proteinExistence type="inferred from homology"/>
<feature type="compositionally biased region" description="Polar residues" evidence="2">
    <location>
        <begin position="1"/>
        <end position="10"/>
    </location>
</feature>
<feature type="compositionally biased region" description="Basic and acidic residues" evidence="2">
    <location>
        <begin position="19"/>
        <end position="30"/>
    </location>
</feature>
<dbReference type="Pfam" id="PF00884">
    <property type="entry name" value="Sulfatase"/>
    <property type="match status" value="1"/>
</dbReference>
<dbReference type="EMBL" id="AGNL01047743">
    <property type="protein sequence ID" value="EJK46462.1"/>
    <property type="molecule type" value="Genomic_DNA"/>
</dbReference>
<dbReference type="OMA" id="ARHHFEM"/>
<sequence>MSAAFSSIEYQPEESTNDAPRRQLDSHEEKYFEEEEEENENRPPMNIVLFYADDWRHDTVRTRVVSRSDDSMPSSKSATSHFYSVLSSWVPPEILVRGRKDVPAFTGRTQPNLLSVVETPVLDALAEEGVRFTENCVVSLLDMRVCELFCTDTHNRKHEDDEHMLGISSHTIQWAVSCKARHHFEMLGRGRTVTLPNGTRIEMKFETPQNETIYSILKEKGNYVVGHAGKLGLWVELDRKLNFDFFVDDDGWHWRLIGKRLWHITEKNTADALRFLMTKPKNRPFFLNVAYFATHAVDGDKRQYLPQNASMSMYENSTIPVPEDTYHKLPYFFVNSPYNEGRTRWRWRFDTYDKHQSMMKNYYRMASEVDTSVGIILKHLETKGELNNTLIIFSASDVHFRRIPLSTQTHKFTHSYRQRQFSRRTWACDFRFTQLNLVGVPRYPHQESIRVPLIISDPRMSRRFKGTVNSEFTLNIDLAATILGAAGLDPLESMMGRDMSLLYRKGGLSGPASSQSRRKASTLTEKRRFPEPAADGNGRYHSGSKDAWRTEYKPNLLREVFYEHPMHTNRDYIPASEALVRKDFKYFYWPNFQYEQLFDLRNDPQEMNDLYNSTNPFHQEKLKEMRRRFLELKLLAHSDLSIIL</sequence>